<evidence type="ECO:0000256" key="4">
    <source>
        <dbReference type="ARBA" id="ARBA00023004"/>
    </source>
</evidence>
<dbReference type="GO" id="GO:0046872">
    <property type="term" value="F:metal ion binding"/>
    <property type="evidence" value="ECO:0007669"/>
    <property type="project" value="UniProtKB-KW"/>
</dbReference>
<proteinExistence type="predicted"/>
<dbReference type="EMBL" id="UINC01155749">
    <property type="protein sequence ID" value="SVD51783.1"/>
    <property type="molecule type" value="Genomic_DNA"/>
</dbReference>
<evidence type="ECO:0000256" key="5">
    <source>
        <dbReference type="ARBA" id="ARBA00023014"/>
    </source>
</evidence>
<evidence type="ECO:0000313" key="6">
    <source>
        <dbReference type="EMBL" id="SVD51783.1"/>
    </source>
</evidence>
<evidence type="ECO:0000256" key="2">
    <source>
        <dbReference type="ARBA" id="ARBA00022691"/>
    </source>
</evidence>
<comment type="cofactor">
    <cofactor evidence="1">
        <name>[4Fe-4S] cluster</name>
        <dbReference type="ChEBI" id="CHEBI:49883"/>
    </cofactor>
</comment>
<dbReference type="AlphaFoldDB" id="A0A382VZ52"/>
<evidence type="ECO:0008006" key="7">
    <source>
        <dbReference type="Google" id="ProtNLM"/>
    </source>
</evidence>
<protein>
    <recommendedName>
        <fullName evidence="7">Radical SAM core domain-containing protein</fullName>
    </recommendedName>
</protein>
<name>A0A382VZ52_9ZZZZ</name>
<keyword evidence="4" id="KW-0408">Iron</keyword>
<gene>
    <name evidence="6" type="ORF">METZ01_LOCUS404637</name>
</gene>
<organism evidence="6">
    <name type="scientific">marine metagenome</name>
    <dbReference type="NCBI Taxonomy" id="408172"/>
    <lineage>
        <taxon>unclassified sequences</taxon>
        <taxon>metagenomes</taxon>
        <taxon>ecological metagenomes</taxon>
    </lineage>
</organism>
<dbReference type="GO" id="GO:0051536">
    <property type="term" value="F:iron-sulfur cluster binding"/>
    <property type="evidence" value="ECO:0007669"/>
    <property type="project" value="UniProtKB-KW"/>
</dbReference>
<evidence type="ECO:0000256" key="3">
    <source>
        <dbReference type="ARBA" id="ARBA00022723"/>
    </source>
</evidence>
<evidence type="ECO:0000256" key="1">
    <source>
        <dbReference type="ARBA" id="ARBA00001966"/>
    </source>
</evidence>
<dbReference type="InterPro" id="IPR051198">
    <property type="entry name" value="BchE-like"/>
</dbReference>
<dbReference type="InterPro" id="IPR058240">
    <property type="entry name" value="rSAM_sf"/>
</dbReference>
<keyword evidence="5" id="KW-0411">Iron-sulfur</keyword>
<accession>A0A382VZ52</accession>
<sequence length="234" mass="26871">GVSHVGPGIESGNDIIIAQIGKGRRESKDNMRKAIRLLQNYDWKIRNSYIMGMPDETEDQVFETIMFAKELGADENAFSIVVPYPDSPLWDVAKSRLAVHDEMDFSKFLYYHEIGCNLSSIKTTRLLALHEFAYEYVGNPAYSLNDDSVSSGHRPHIPYLKSDAYKKHREESKMRLDAILLKDTKKLNGNGIKDNVKENHEFSKIKIEFEIFYNNFSNELKYTHDSIDSKGILI</sequence>
<dbReference type="Gene3D" id="3.30.750.200">
    <property type="match status" value="1"/>
</dbReference>
<dbReference type="PANTHER" id="PTHR43409:SF7">
    <property type="entry name" value="BLL1977 PROTEIN"/>
    <property type="match status" value="1"/>
</dbReference>
<keyword evidence="3" id="KW-0479">Metal-binding</keyword>
<reference evidence="6" key="1">
    <citation type="submission" date="2018-05" db="EMBL/GenBank/DDBJ databases">
        <authorList>
            <person name="Lanie J.A."/>
            <person name="Ng W.-L."/>
            <person name="Kazmierczak K.M."/>
            <person name="Andrzejewski T.M."/>
            <person name="Davidsen T.M."/>
            <person name="Wayne K.J."/>
            <person name="Tettelin H."/>
            <person name="Glass J.I."/>
            <person name="Rusch D."/>
            <person name="Podicherti R."/>
            <person name="Tsui H.-C.T."/>
            <person name="Winkler M.E."/>
        </authorList>
    </citation>
    <scope>NUCLEOTIDE SEQUENCE</scope>
</reference>
<keyword evidence="2" id="KW-0949">S-adenosyl-L-methionine</keyword>
<feature type="non-terminal residue" evidence="6">
    <location>
        <position position="1"/>
    </location>
</feature>
<dbReference type="PANTHER" id="PTHR43409">
    <property type="entry name" value="ANAEROBIC MAGNESIUM-PROTOPORPHYRIN IX MONOMETHYL ESTER CYCLASE-RELATED"/>
    <property type="match status" value="1"/>
</dbReference>
<dbReference type="SUPFAM" id="SSF102114">
    <property type="entry name" value="Radical SAM enzymes"/>
    <property type="match status" value="1"/>
</dbReference>